<keyword evidence="8 9" id="KW-0456">Lyase</keyword>
<comment type="pathway">
    <text evidence="2 9">Polyol metabolism; (R,R)-butane-2,3-diol biosynthesis; (R,R)-butane-2,3-diol from pyruvate: step 2/3.</text>
</comment>
<dbReference type="Pfam" id="PF03306">
    <property type="entry name" value="AAL_decarboxy"/>
    <property type="match status" value="1"/>
</dbReference>
<dbReference type="EC" id="4.1.1.5" evidence="4 9"/>
<proteinExistence type="inferred from homology"/>
<dbReference type="RefSeq" id="WP_119330815.1">
    <property type="nucleotide sequence ID" value="NZ_JBHSJH010000001.1"/>
</dbReference>
<dbReference type="Proteomes" id="UP001595926">
    <property type="component" value="Unassembled WGS sequence"/>
</dbReference>
<gene>
    <name evidence="10" type="primary">budA</name>
    <name evidence="10" type="ORF">ACFPDQ_00060</name>
</gene>
<dbReference type="Gene3D" id="3.30.1330.80">
    <property type="entry name" value="Hypothetical protein, similar to alpha- acetolactate decarboxylase, domain 2"/>
    <property type="match status" value="2"/>
</dbReference>
<dbReference type="InterPro" id="IPR005128">
    <property type="entry name" value="Acetolactate_a_deCO2ase"/>
</dbReference>
<sequence length="256" mass="28972">MLKRVLLTFILIFPLVILAHNNQVYQAGTITALTNGQYDASITLKELEKKGKFGLGTIDGAKGEMIIFDGKAYLSDITGQAVPLKDNITVPFADVFSFKKPNINTDYENLSSEKILDDIINKKLSGPNYFYIFKITGKFSNIHARTIPPAKKGILLSDWIKDNQKFHDLKNVEGTLIGIYSPKYLSTITVPGFHLHFINKNKSEVYHVYSFDTKKVNLEVEKINDFTIMLPNTKEYKDGKINDISHNTISKMEESK</sequence>
<evidence type="ECO:0000256" key="2">
    <source>
        <dbReference type="ARBA" id="ARBA00005170"/>
    </source>
</evidence>
<dbReference type="GO" id="GO:0047605">
    <property type="term" value="F:acetolactate decarboxylase activity"/>
    <property type="evidence" value="ECO:0007669"/>
    <property type="project" value="UniProtKB-EC"/>
</dbReference>
<evidence type="ECO:0000256" key="5">
    <source>
        <dbReference type="ARBA" id="ARBA00020164"/>
    </source>
</evidence>
<dbReference type="NCBIfam" id="TIGR01252">
    <property type="entry name" value="acetolac_decarb"/>
    <property type="match status" value="1"/>
</dbReference>
<keyword evidence="6 9" id="KW-0210">Decarboxylase</keyword>
<dbReference type="PANTHER" id="PTHR35524">
    <property type="entry name" value="ALPHA-ACETOLACTATE DECARBOXYLASE"/>
    <property type="match status" value="1"/>
</dbReference>
<evidence type="ECO:0000256" key="6">
    <source>
        <dbReference type="ARBA" id="ARBA00022793"/>
    </source>
</evidence>
<comment type="catalytic activity">
    <reaction evidence="1 9">
        <text>(2S)-2-acetolactate + H(+) = (R)-acetoin + CO2</text>
        <dbReference type="Rhea" id="RHEA:21580"/>
        <dbReference type="ChEBI" id="CHEBI:15378"/>
        <dbReference type="ChEBI" id="CHEBI:15686"/>
        <dbReference type="ChEBI" id="CHEBI:16526"/>
        <dbReference type="ChEBI" id="CHEBI:58476"/>
        <dbReference type="EC" id="4.1.1.5"/>
    </reaction>
</comment>
<evidence type="ECO:0000256" key="9">
    <source>
        <dbReference type="PIRNR" id="PIRNR001332"/>
    </source>
</evidence>
<comment type="caution">
    <text evidence="10">The sequence shown here is derived from an EMBL/GenBank/DDBJ whole genome shotgun (WGS) entry which is preliminary data.</text>
</comment>
<evidence type="ECO:0000313" key="11">
    <source>
        <dbReference type="Proteomes" id="UP001595926"/>
    </source>
</evidence>
<protein>
    <recommendedName>
        <fullName evidence="5 9">Alpha-acetolactate decarboxylase</fullName>
        <ecNumber evidence="4 9">4.1.1.5</ecNumber>
    </recommendedName>
</protein>
<dbReference type="CDD" id="cd17299">
    <property type="entry name" value="acetolactate_decarboxylase"/>
    <property type="match status" value="1"/>
</dbReference>
<dbReference type="PANTHER" id="PTHR35524:SF1">
    <property type="entry name" value="ALPHA-ACETOLACTATE DECARBOXYLASE"/>
    <property type="match status" value="1"/>
</dbReference>
<organism evidence="10 11">
    <name type="scientific">Pseudofrancisella aestuarii</name>
    <dbReference type="NCBI Taxonomy" id="2670347"/>
    <lineage>
        <taxon>Bacteria</taxon>
        <taxon>Pseudomonadati</taxon>
        <taxon>Pseudomonadota</taxon>
        <taxon>Gammaproteobacteria</taxon>
        <taxon>Thiotrichales</taxon>
        <taxon>Francisellaceae</taxon>
        <taxon>Pseudofrancisella</taxon>
    </lineage>
</organism>
<dbReference type="SUPFAM" id="SSF117856">
    <property type="entry name" value="AF0104/ALDC/Ptd012-like"/>
    <property type="match status" value="1"/>
</dbReference>
<accession>A0ABV9T967</accession>
<evidence type="ECO:0000256" key="1">
    <source>
        <dbReference type="ARBA" id="ARBA00001784"/>
    </source>
</evidence>
<keyword evidence="7 9" id="KW-0005">Acetoin biosynthesis</keyword>
<name>A0ABV9T967_9GAMM</name>
<evidence type="ECO:0000313" key="10">
    <source>
        <dbReference type="EMBL" id="MFC4891437.1"/>
    </source>
</evidence>
<reference evidence="11" key="1">
    <citation type="journal article" date="2019" name="Int. J. Syst. Evol. Microbiol.">
        <title>The Global Catalogue of Microorganisms (GCM) 10K type strain sequencing project: providing services to taxonomists for standard genome sequencing and annotation.</title>
        <authorList>
            <consortium name="The Broad Institute Genomics Platform"/>
            <consortium name="The Broad Institute Genome Sequencing Center for Infectious Disease"/>
            <person name="Wu L."/>
            <person name="Ma J."/>
        </authorList>
    </citation>
    <scope>NUCLEOTIDE SEQUENCE [LARGE SCALE GENOMIC DNA]</scope>
    <source>
        <strain evidence="11">CGMCC 1.13718</strain>
    </source>
</reference>
<evidence type="ECO:0000256" key="7">
    <source>
        <dbReference type="ARBA" id="ARBA00023061"/>
    </source>
</evidence>
<evidence type="ECO:0000256" key="4">
    <source>
        <dbReference type="ARBA" id="ARBA00013204"/>
    </source>
</evidence>
<comment type="similarity">
    <text evidence="3 9">Belongs to the alpha-acetolactate decarboxylase family.</text>
</comment>
<dbReference type="EMBL" id="JBHSJH010000001">
    <property type="protein sequence ID" value="MFC4891437.1"/>
    <property type="molecule type" value="Genomic_DNA"/>
</dbReference>
<evidence type="ECO:0000256" key="8">
    <source>
        <dbReference type="ARBA" id="ARBA00023239"/>
    </source>
</evidence>
<keyword evidence="11" id="KW-1185">Reference proteome</keyword>
<evidence type="ECO:0000256" key="3">
    <source>
        <dbReference type="ARBA" id="ARBA00007106"/>
    </source>
</evidence>
<dbReference type="PIRSF" id="PIRSF001332">
    <property type="entry name" value="Acetolac_decarb"/>
    <property type="match status" value="1"/>
</dbReference>